<dbReference type="EMBL" id="JAGDFX010000002">
    <property type="protein sequence ID" value="MBO1518306.1"/>
    <property type="molecule type" value="Genomic_DNA"/>
</dbReference>
<comment type="caution">
    <text evidence="2">The sequence shown here is derived from an EMBL/GenBank/DDBJ whole genome shotgun (WGS) entry which is preliminary data.</text>
</comment>
<name>A0ABS3NCJ6_9GAMM</name>
<dbReference type="PANTHER" id="PTHR16128">
    <property type="entry name" value="FAD/NAD(P)-BINDING OXIDOREDUCTASE FAMILY PROTEIN"/>
    <property type="match status" value="1"/>
</dbReference>
<feature type="domain" description="Amine oxidase" evidence="1">
    <location>
        <begin position="101"/>
        <end position="322"/>
    </location>
</feature>
<dbReference type="Pfam" id="PF01593">
    <property type="entry name" value="Amino_oxidase"/>
    <property type="match status" value="1"/>
</dbReference>
<accession>A0ABS3NCJ6</accession>
<evidence type="ECO:0000313" key="3">
    <source>
        <dbReference type="Proteomes" id="UP000664882"/>
    </source>
</evidence>
<dbReference type="Proteomes" id="UP000664882">
    <property type="component" value="Unassembled WGS sequence"/>
</dbReference>
<protein>
    <submittedName>
        <fullName evidence="2">FAD-dependent oxidoreductase</fullName>
    </submittedName>
</protein>
<keyword evidence="3" id="KW-1185">Reference proteome</keyword>
<reference evidence="2 3" key="1">
    <citation type="submission" date="2021-03" db="EMBL/GenBank/DDBJ databases">
        <title>Oceanisphaera sp. nov., isolated from the intestine.</title>
        <authorList>
            <person name="Zhao L.-H."/>
            <person name="Shi L.-F."/>
        </authorList>
    </citation>
    <scope>NUCLEOTIDE SEQUENCE [LARGE SCALE GENOMIC DNA]</scope>
    <source>
        <strain evidence="2 3">DM8</strain>
    </source>
</reference>
<dbReference type="RefSeq" id="WP_208003900.1">
    <property type="nucleotide sequence ID" value="NZ_JAGDFX010000002.1"/>
</dbReference>
<evidence type="ECO:0000313" key="2">
    <source>
        <dbReference type="EMBL" id="MBO1518306.1"/>
    </source>
</evidence>
<gene>
    <name evidence="2" type="ORF">J3U76_01440</name>
</gene>
<evidence type="ECO:0000259" key="1">
    <source>
        <dbReference type="Pfam" id="PF01593"/>
    </source>
</evidence>
<dbReference type="Gene3D" id="3.50.50.60">
    <property type="entry name" value="FAD/NAD(P)-binding domain"/>
    <property type="match status" value="1"/>
</dbReference>
<dbReference type="PANTHER" id="PTHR16128:SF5">
    <property type="entry name" value="FAD_NAD(P)-BINDING OXIDOREDUCTASE FAMILY PROTEIN"/>
    <property type="match status" value="1"/>
</dbReference>
<dbReference type="SUPFAM" id="SSF51905">
    <property type="entry name" value="FAD/NAD(P)-binding domain"/>
    <property type="match status" value="1"/>
</dbReference>
<dbReference type="Pfam" id="PF13450">
    <property type="entry name" value="NAD_binding_8"/>
    <property type="match status" value="1"/>
</dbReference>
<dbReference type="InterPro" id="IPR036188">
    <property type="entry name" value="FAD/NAD-bd_sf"/>
</dbReference>
<organism evidence="2 3">
    <name type="scientific">Oceanisphaera pacifica</name>
    <dbReference type="NCBI Taxonomy" id="2818389"/>
    <lineage>
        <taxon>Bacteria</taxon>
        <taxon>Pseudomonadati</taxon>
        <taxon>Pseudomonadota</taxon>
        <taxon>Gammaproteobacteria</taxon>
        <taxon>Aeromonadales</taxon>
        <taxon>Aeromonadaceae</taxon>
        <taxon>Oceanisphaera</taxon>
    </lineage>
</organism>
<sequence>MKPSLAIIGAGLAGLTLARELSEQAEISLFEKARGLGGRMSTRRNATHQWDHGAQFFTARSKAFQSQLAPFIEAGNVVEWQPNIITLSPSDKPFKRPWFEPHYVAAPGMNFLLKAMSGELNIQLSTRVETVTRAQDKWQLFDEHAQLLGEYDWVVSSAPLPQTQALLPKALLGDDLAQYHMQPCYALLLTVDDAELPHWDAAKVNHSAIRWISFNHRLPGRNAKAGTVVVHTRSDWAAEHLEDDQEQVKQILLNTFCELTQVIPEAITLAQLHRWRYALSAEVIEPESEFILNVEQKLAACGDWCLGGRVEAAFASAHQLAGALRKVLA</sequence>
<dbReference type="InterPro" id="IPR002937">
    <property type="entry name" value="Amino_oxidase"/>
</dbReference>
<proteinExistence type="predicted"/>
<dbReference type="Gene3D" id="3.90.660.10">
    <property type="match status" value="1"/>
</dbReference>